<dbReference type="AlphaFoldDB" id="A2ES60"/>
<sequence length="499" mass="58144">MDGIVNDSEEININMNMYQIIQQDFEKDTLKFDGILFNQLLENFTYANKNNDACSIDTMIEIFKCLHCFLTSFTDNQSIISSLRENEHFKDAIIENLTLFNNIDMIIGNLTFLNLLTSFEDNELIKFYFDIDTLEKLIERLVCTSEIYEKSSFISNPEPESLDDDEIHIICKCILFIIENISFSNIYEPEIIENILLTLLEFLNTCTDRLVFTTLTVIKTVLSQLLKQQKEQLETLELLFSRCSRKMIEMIELNDDLKVISRCLGVLSAITKYWKSDNSLKYFSELLPIMFRLLEQIDTNEEEYAPEFEENYMICLHNLSDFKDFRDSIFQNIDMDLIWYKFYGISEESNQNFIFYLCRIICIEISQISNLNIIPKLLDAYVDSNISIQKSIFFTISKSLNSLTEFDKLLLLKSEFIQNSEPMSVLSPEAATNYTELVLDLLNTVTADENLVSLYIDQFKDLSTLGEIEELKDINSSFEKAGLLIETIRDTLKSFNIDL</sequence>
<dbReference type="Proteomes" id="UP000001542">
    <property type="component" value="Unassembled WGS sequence"/>
</dbReference>
<dbReference type="EMBL" id="DS113473">
    <property type="protein sequence ID" value="EAY04497.1"/>
    <property type="molecule type" value="Genomic_DNA"/>
</dbReference>
<dbReference type="KEGG" id="tva:4762359"/>
<dbReference type="SUPFAM" id="SSF48371">
    <property type="entry name" value="ARM repeat"/>
    <property type="match status" value="1"/>
</dbReference>
<feature type="coiled-coil region" evidence="1">
    <location>
        <begin position="219"/>
        <end position="246"/>
    </location>
</feature>
<keyword evidence="1" id="KW-0175">Coiled coil</keyword>
<name>A2ES60_TRIV3</name>
<dbReference type="RefSeq" id="XP_001316720.1">
    <property type="nucleotide sequence ID" value="XM_001316685.1"/>
</dbReference>
<proteinExistence type="predicted"/>
<evidence type="ECO:0000256" key="1">
    <source>
        <dbReference type="SAM" id="Coils"/>
    </source>
</evidence>
<organism evidence="2 3">
    <name type="scientific">Trichomonas vaginalis (strain ATCC PRA-98 / G3)</name>
    <dbReference type="NCBI Taxonomy" id="412133"/>
    <lineage>
        <taxon>Eukaryota</taxon>
        <taxon>Metamonada</taxon>
        <taxon>Parabasalia</taxon>
        <taxon>Trichomonadida</taxon>
        <taxon>Trichomonadidae</taxon>
        <taxon>Trichomonas</taxon>
    </lineage>
</organism>
<dbReference type="InterPro" id="IPR016024">
    <property type="entry name" value="ARM-type_fold"/>
</dbReference>
<dbReference type="InParanoid" id="A2ES60"/>
<reference evidence="2" key="2">
    <citation type="journal article" date="2007" name="Science">
        <title>Draft genome sequence of the sexually transmitted pathogen Trichomonas vaginalis.</title>
        <authorList>
            <person name="Carlton J.M."/>
            <person name="Hirt R.P."/>
            <person name="Silva J.C."/>
            <person name="Delcher A.L."/>
            <person name="Schatz M."/>
            <person name="Zhao Q."/>
            <person name="Wortman J.R."/>
            <person name="Bidwell S.L."/>
            <person name="Alsmark U.C.M."/>
            <person name="Besteiro S."/>
            <person name="Sicheritz-Ponten T."/>
            <person name="Noel C.J."/>
            <person name="Dacks J.B."/>
            <person name="Foster P.G."/>
            <person name="Simillion C."/>
            <person name="Van de Peer Y."/>
            <person name="Miranda-Saavedra D."/>
            <person name="Barton G.J."/>
            <person name="Westrop G.D."/>
            <person name="Mueller S."/>
            <person name="Dessi D."/>
            <person name="Fiori P.L."/>
            <person name="Ren Q."/>
            <person name="Paulsen I."/>
            <person name="Zhang H."/>
            <person name="Bastida-Corcuera F.D."/>
            <person name="Simoes-Barbosa A."/>
            <person name="Brown M.T."/>
            <person name="Hayes R.D."/>
            <person name="Mukherjee M."/>
            <person name="Okumura C.Y."/>
            <person name="Schneider R."/>
            <person name="Smith A.J."/>
            <person name="Vanacova S."/>
            <person name="Villalvazo M."/>
            <person name="Haas B.J."/>
            <person name="Pertea M."/>
            <person name="Feldblyum T.V."/>
            <person name="Utterback T.R."/>
            <person name="Shu C.L."/>
            <person name="Osoegawa K."/>
            <person name="de Jong P.J."/>
            <person name="Hrdy I."/>
            <person name="Horvathova L."/>
            <person name="Zubacova Z."/>
            <person name="Dolezal P."/>
            <person name="Malik S.B."/>
            <person name="Logsdon J.M. Jr."/>
            <person name="Henze K."/>
            <person name="Gupta A."/>
            <person name="Wang C.C."/>
            <person name="Dunne R.L."/>
            <person name="Upcroft J.A."/>
            <person name="Upcroft P."/>
            <person name="White O."/>
            <person name="Salzberg S.L."/>
            <person name="Tang P."/>
            <person name="Chiu C.-H."/>
            <person name="Lee Y.-S."/>
            <person name="Embley T.M."/>
            <person name="Coombs G.H."/>
            <person name="Mottram J.C."/>
            <person name="Tachezy J."/>
            <person name="Fraser-Liggett C.M."/>
            <person name="Johnson P.J."/>
        </authorList>
    </citation>
    <scope>NUCLEOTIDE SEQUENCE [LARGE SCALE GENOMIC DNA]</scope>
    <source>
        <strain evidence="2">G3</strain>
    </source>
</reference>
<dbReference type="InterPro" id="IPR011989">
    <property type="entry name" value="ARM-like"/>
</dbReference>
<evidence type="ECO:0000313" key="2">
    <source>
        <dbReference type="EMBL" id="EAY04497.1"/>
    </source>
</evidence>
<evidence type="ECO:0000313" key="3">
    <source>
        <dbReference type="Proteomes" id="UP000001542"/>
    </source>
</evidence>
<gene>
    <name evidence="2" type="ORF">TVAG_453140</name>
</gene>
<protein>
    <submittedName>
        <fullName evidence="2">Uncharacterized protein</fullName>
    </submittedName>
</protein>
<accession>A2ES60</accession>
<dbReference type="Gene3D" id="1.25.10.10">
    <property type="entry name" value="Leucine-rich Repeat Variant"/>
    <property type="match status" value="1"/>
</dbReference>
<reference evidence="2" key="1">
    <citation type="submission" date="2006-10" db="EMBL/GenBank/DDBJ databases">
        <authorList>
            <person name="Amadeo P."/>
            <person name="Zhao Q."/>
            <person name="Wortman J."/>
            <person name="Fraser-Liggett C."/>
            <person name="Carlton J."/>
        </authorList>
    </citation>
    <scope>NUCLEOTIDE SEQUENCE</scope>
    <source>
        <strain evidence="2">G3</strain>
    </source>
</reference>
<dbReference type="VEuPathDB" id="TrichDB:TVAG_453140"/>
<dbReference type="VEuPathDB" id="TrichDB:TVAGG3_0612260"/>
<keyword evidence="3" id="KW-1185">Reference proteome</keyword>